<evidence type="ECO:0000313" key="2">
    <source>
        <dbReference type="Proteomes" id="UP000318307"/>
    </source>
</evidence>
<sequence length="119" mass="14184">MQSTLFCHHFSFYERNSDYWMNYKIVMCYLDVPGKKLVWYYIPNLDFHWIRSNNSVQNFKDFFMTFYVLTRHNFKAAGLRSRGHLRRQGKSSGLPVYGRVCHRTSGGRLFLKDLGVDAK</sequence>
<dbReference type="Proteomes" id="UP000318307">
    <property type="component" value="Unassembled WGS sequence"/>
</dbReference>
<proteinExistence type="predicted"/>
<keyword evidence="2" id="KW-1185">Reference proteome</keyword>
<gene>
    <name evidence="1" type="ORF">LZ24_02170</name>
</gene>
<name>A0A562RQU1_9BACT</name>
<reference evidence="1 2" key="1">
    <citation type="submission" date="2019-07" db="EMBL/GenBank/DDBJ databases">
        <title>Genome sequencing of 100 strains of the haloalkaliphilic chemolithoautotrophic sulfur-oxidizing bacterium Thioalkalivibrio.</title>
        <authorList>
            <person name="Muyzer G."/>
        </authorList>
    </citation>
    <scope>NUCLEOTIDE SEQUENCE [LARGE SCALE GENOMIC DNA]</scope>
    <source>
        <strain evidence="1 2">ASO4-4</strain>
    </source>
</reference>
<comment type="caution">
    <text evidence="1">The sequence shown here is derived from an EMBL/GenBank/DDBJ whole genome shotgun (WGS) entry which is preliminary data.</text>
</comment>
<accession>A0A562RQU1</accession>
<evidence type="ECO:0000313" key="1">
    <source>
        <dbReference type="EMBL" id="TWI70750.1"/>
    </source>
</evidence>
<protein>
    <submittedName>
        <fullName evidence="1">Uncharacterized protein</fullName>
    </submittedName>
</protein>
<dbReference type="EMBL" id="VLLC01000016">
    <property type="protein sequence ID" value="TWI70750.1"/>
    <property type="molecule type" value="Genomic_DNA"/>
</dbReference>
<organism evidence="1 2">
    <name type="scientific">Desulfobotulus alkaliphilus</name>
    <dbReference type="NCBI Taxonomy" id="622671"/>
    <lineage>
        <taxon>Bacteria</taxon>
        <taxon>Pseudomonadati</taxon>
        <taxon>Thermodesulfobacteriota</taxon>
        <taxon>Desulfobacteria</taxon>
        <taxon>Desulfobacterales</taxon>
        <taxon>Desulfobacteraceae</taxon>
        <taxon>Desulfobotulus</taxon>
    </lineage>
</organism>
<dbReference type="AlphaFoldDB" id="A0A562RQU1"/>